<evidence type="ECO:0000313" key="3">
    <source>
        <dbReference type="Proteomes" id="UP000092993"/>
    </source>
</evidence>
<name>A0A1C7M6D5_GRIFR</name>
<dbReference type="InterPro" id="IPR002885">
    <property type="entry name" value="PPR_rpt"/>
</dbReference>
<evidence type="ECO:0000313" key="2">
    <source>
        <dbReference type="EMBL" id="OBZ71956.1"/>
    </source>
</evidence>
<dbReference type="Pfam" id="PF13812">
    <property type="entry name" value="PPR_3"/>
    <property type="match status" value="1"/>
</dbReference>
<gene>
    <name evidence="2" type="ORF">A0H81_08157</name>
</gene>
<protein>
    <submittedName>
        <fullName evidence="2">Uncharacterized protein</fullName>
    </submittedName>
</protein>
<dbReference type="STRING" id="5627.A0A1C7M6D5"/>
<accession>A0A1C7M6D5</accession>
<dbReference type="EMBL" id="LUGG01000010">
    <property type="protein sequence ID" value="OBZ71956.1"/>
    <property type="molecule type" value="Genomic_DNA"/>
</dbReference>
<sequence>MICGRMTAEGFIPSPSIRTQMRIMKLAEMFPTEENLLEILQEAFSQESYDEDCLRDLLNLLVDSMQCDPTFIDKVAETFCQSRDPGYIFSPQTTRLLVRIHSQASSAAGAQRWLNPKAEGTSSGTVPPDVQSYTTLLRDLGAQDPEASAAYHWVLQRMQEDGLAPDLPFFNALLASEISRGHYDKAFAIYQLLMKHRTRSVTPDAYTYASLFRAQHRISQPHSVHTRRHRRPQGAPSPRQLYQEMLDCHDSRTRGRLSQSSPVVDTTVLNKALRVFMRRHDYAAVYVVLRTFWMCKLSPTLATYRVVVGGLLARIQNELRRLSEAHDPSVHWRGVSWDWDRVLPGRP</sequence>
<dbReference type="AlphaFoldDB" id="A0A1C7M6D5"/>
<reference evidence="2 3" key="1">
    <citation type="submission" date="2016-03" db="EMBL/GenBank/DDBJ databases">
        <title>Whole genome sequencing of Grifola frondosa 9006-11.</title>
        <authorList>
            <person name="Min B."/>
            <person name="Park H."/>
            <person name="Kim J.-G."/>
            <person name="Cho H."/>
            <person name="Oh Y.-L."/>
            <person name="Kong W.-S."/>
            <person name="Choi I.-G."/>
        </authorList>
    </citation>
    <scope>NUCLEOTIDE SEQUENCE [LARGE SCALE GENOMIC DNA]</scope>
    <source>
        <strain evidence="2 3">9006-11</strain>
    </source>
</reference>
<dbReference type="Gene3D" id="1.25.40.10">
    <property type="entry name" value="Tetratricopeptide repeat domain"/>
    <property type="match status" value="1"/>
</dbReference>
<keyword evidence="1" id="KW-0677">Repeat</keyword>
<dbReference type="OrthoDB" id="185373at2759"/>
<keyword evidence="3" id="KW-1185">Reference proteome</keyword>
<comment type="caution">
    <text evidence="2">The sequence shown here is derived from an EMBL/GenBank/DDBJ whole genome shotgun (WGS) entry which is preliminary data.</text>
</comment>
<dbReference type="PANTHER" id="PTHR47942">
    <property type="entry name" value="TETRATRICOPEPTIDE REPEAT (TPR)-LIKE SUPERFAMILY PROTEIN-RELATED"/>
    <property type="match status" value="1"/>
</dbReference>
<dbReference type="InterPro" id="IPR011990">
    <property type="entry name" value="TPR-like_helical_dom_sf"/>
</dbReference>
<organism evidence="2 3">
    <name type="scientific">Grifola frondosa</name>
    <name type="common">Maitake</name>
    <name type="synonym">Polyporus frondosus</name>
    <dbReference type="NCBI Taxonomy" id="5627"/>
    <lineage>
        <taxon>Eukaryota</taxon>
        <taxon>Fungi</taxon>
        <taxon>Dikarya</taxon>
        <taxon>Basidiomycota</taxon>
        <taxon>Agaricomycotina</taxon>
        <taxon>Agaricomycetes</taxon>
        <taxon>Polyporales</taxon>
        <taxon>Grifolaceae</taxon>
        <taxon>Grifola</taxon>
    </lineage>
</organism>
<dbReference type="Proteomes" id="UP000092993">
    <property type="component" value="Unassembled WGS sequence"/>
</dbReference>
<proteinExistence type="predicted"/>
<evidence type="ECO:0000256" key="1">
    <source>
        <dbReference type="ARBA" id="ARBA00022737"/>
    </source>
</evidence>
<dbReference type="PANTHER" id="PTHR47942:SF63">
    <property type="entry name" value="PENTATRICOPEPTIDE REPEAT-CONTAINING PROTEIN"/>
    <property type="match status" value="1"/>
</dbReference>
<dbReference type="InterPro" id="IPR051222">
    <property type="entry name" value="PPR/CCM1_RNA-binding"/>
</dbReference>